<evidence type="ECO:0000313" key="7">
    <source>
        <dbReference type="Proteomes" id="UP000240739"/>
    </source>
</evidence>
<keyword evidence="3" id="KW-0804">Transcription</keyword>
<keyword evidence="7" id="KW-1185">Reference proteome</keyword>
<evidence type="ECO:0000259" key="5">
    <source>
        <dbReference type="PROSITE" id="PS50977"/>
    </source>
</evidence>
<organism evidence="6 7">
    <name type="scientific">Paraconexibacter algicola</name>
    <dbReference type="NCBI Taxonomy" id="2133960"/>
    <lineage>
        <taxon>Bacteria</taxon>
        <taxon>Bacillati</taxon>
        <taxon>Actinomycetota</taxon>
        <taxon>Thermoleophilia</taxon>
        <taxon>Solirubrobacterales</taxon>
        <taxon>Paraconexibacteraceae</taxon>
        <taxon>Paraconexibacter</taxon>
    </lineage>
</organism>
<dbReference type="Proteomes" id="UP000240739">
    <property type="component" value="Unassembled WGS sequence"/>
</dbReference>
<feature type="DNA-binding region" description="H-T-H motif" evidence="4">
    <location>
        <begin position="40"/>
        <end position="59"/>
    </location>
</feature>
<protein>
    <recommendedName>
        <fullName evidence="5">HTH tetR-type domain-containing protein</fullName>
    </recommendedName>
</protein>
<dbReference type="EMBL" id="PYYB01000001">
    <property type="protein sequence ID" value="PTL58702.1"/>
    <property type="molecule type" value="Genomic_DNA"/>
</dbReference>
<dbReference type="AlphaFoldDB" id="A0A2T4UHH6"/>
<dbReference type="GO" id="GO:0000976">
    <property type="term" value="F:transcription cis-regulatory region binding"/>
    <property type="evidence" value="ECO:0007669"/>
    <property type="project" value="TreeGrafter"/>
</dbReference>
<evidence type="ECO:0000256" key="4">
    <source>
        <dbReference type="PROSITE-ProRule" id="PRU00335"/>
    </source>
</evidence>
<dbReference type="InterPro" id="IPR050109">
    <property type="entry name" value="HTH-type_TetR-like_transc_reg"/>
</dbReference>
<dbReference type="OrthoDB" id="3869819at2"/>
<evidence type="ECO:0000256" key="1">
    <source>
        <dbReference type="ARBA" id="ARBA00023015"/>
    </source>
</evidence>
<evidence type="ECO:0000256" key="2">
    <source>
        <dbReference type="ARBA" id="ARBA00023125"/>
    </source>
</evidence>
<evidence type="ECO:0000313" key="6">
    <source>
        <dbReference type="EMBL" id="PTL58702.1"/>
    </source>
</evidence>
<dbReference type="Pfam" id="PF00440">
    <property type="entry name" value="TetR_N"/>
    <property type="match status" value="1"/>
</dbReference>
<dbReference type="GO" id="GO:0003700">
    <property type="term" value="F:DNA-binding transcription factor activity"/>
    <property type="evidence" value="ECO:0007669"/>
    <property type="project" value="TreeGrafter"/>
</dbReference>
<dbReference type="InterPro" id="IPR001647">
    <property type="entry name" value="HTH_TetR"/>
</dbReference>
<keyword evidence="2 4" id="KW-0238">DNA-binding</keyword>
<dbReference type="InterPro" id="IPR009057">
    <property type="entry name" value="Homeodomain-like_sf"/>
</dbReference>
<reference evidence="6 7" key="1">
    <citation type="submission" date="2018-03" db="EMBL/GenBank/DDBJ databases">
        <title>Aquarubrobacter algicola gen. nov., sp. nov., a novel actinobacterium isolated from shallow eutrophic lake during the end of cyanobacterial harmful algal blooms.</title>
        <authorList>
            <person name="Chun S.J."/>
        </authorList>
    </citation>
    <scope>NUCLEOTIDE SEQUENCE [LARGE SCALE GENOMIC DNA]</scope>
    <source>
        <strain evidence="6 7">Seoho-28</strain>
    </source>
</reference>
<dbReference type="Gene3D" id="1.10.357.10">
    <property type="entry name" value="Tetracycline Repressor, domain 2"/>
    <property type="match status" value="1"/>
</dbReference>
<proteinExistence type="predicted"/>
<name>A0A2T4UHH6_9ACTN</name>
<sequence>MSEIASATAVSRGRRADAVRNASAIVDAASRVLAENPSASVQDVAVACGLHRATVHRHFASRDELIHAVRIQAFRETQVEVERLAADESLAPMAALEKIALALFDVGDRYRIYRFTTMLGPGIDDERADVHAPIAVVIKRAQKAGELRKDITGAMHVAAFGGLVFGMLPEIAAGTVGQKKAARIVMSIMRGV</sequence>
<comment type="caution">
    <text evidence="6">The sequence shown here is derived from an EMBL/GenBank/DDBJ whole genome shotgun (WGS) entry which is preliminary data.</text>
</comment>
<evidence type="ECO:0000256" key="3">
    <source>
        <dbReference type="ARBA" id="ARBA00023163"/>
    </source>
</evidence>
<accession>A0A2T4UHH6</accession>
<dbReference type="PROSITE" id="PS50977">
    <property type="entry name" value="HTH_TETR_2"/>
    <property type="match status" value="1"/>
</dbReference>
<dbReference type="PANTHER" id="PTHR30055:SF234">
    <property type="entry name" value="HTH-TYPE TRANSCRIPTIONAL REGULATOR BETI"/>
    <property type="match status" value="1"/>
</dbReference>
<dbReference type="SUPFAM" id="SSF46689">
    <property type="entry name" value="Homeodomain-like"/>
    <property type="match status" value="1"/>
</dbReference>
<dbReference type="RefSeq" id="WP_107567139.1">
    <property type="nucleotide sequence ID" value="NZ_PYYB01000001.1"/>
</dbReference>
<keyword evidence="1" id="KW-0805">Transcription regulation</keyword>
<dbReference type="PANTHER" id="PTHR30055">
    <property type="entry name" value="HTH-TYPE TRANSCRIPTIONAL REGULATOR RUTR"/>
    <property type="match status" value="1"/>
</dbReference>
<feature type="domain" description="HTH tetR-type" evidence="5">
    <location>
        <begin position="19"/>
        <end position="77"/>
    </location>
</feature>
<gene>
    <name evidence="6" type="ORF">C7Y72_03075</name>
</gene>